<sequence>MGFRFKLNPKHTNKVMMMFGGLVGYYIWKNEKSYSYSLLLPNNQPLVPWDWNWDKREPSAFIAKESKSDSTEEDKVSEVVKSQKPCATRHLIFIRHGQYNLDGTIDEERYLTKLGREQAEMTGKRLKELSWNYTRFVHSTMTRATQTAEIIYNQLDNKLHSIEKIESCDLLREGAPIRPEPGIGNWKAEMHYFSEGARIEAAFRRYFHRAPISQTKNSYEIFVCHANVIRYFVCRALQLQPEAWLRMSLHNGSITILSIRPDGRVSLKMLGDCGYMPVDMLTFN</sequence>
<dbReference type="Pfam" id="PF00300">
    <property type="entry name" value="His_Phos_1"/>
    <property type="match status" value="1"/>
</dbReference>
<protein>
    <recommendedName>
        <fullName evidence="8">Serine/threonine-protein phosphatase PGAM5, mitochondrial</fullName>
        <ecNumber evidence="3">3.1.3.16</ecNumber>
    </recommendedName>
    <alternativeName>
        <fullName evidence="10">Phosphoglycerate mutase family member 5 homolog</fullName>
    </alternativeName>
    <alternativeName>
        <fullName evidence="9">Serine/threonine-protein phosphatase Pgam5, mitochondrial</fullName>
    </alternativeName>
</protein>
<dbReference type="InterPro" id="IPR029033">
    <property type="entry name" value="His_PPase_superfam"/>
</dbReference>
<dbReference type="InterPro" id="IPR051021">
    <property type="entry name" value="Mito_Ser/Thr_phosphatase"/>
</dbReference>
<dbReference type="PANTHER" id="PTHR20935:SF0">
    <property type="entry name" value="SERINE_THREONINE-PROTEIN PHOSPHATASE PGAM5, MITOCHONDRIAL"/>
    <property type="match status" value="1"/>
</dbReference>
<comment type="function">
    <text evidence="6">Displays phosphatase activity for serine/threonine residues, and dephosphorylates and activates Pk92B kinase. Has apparently no phosphoglycerate mutase activity.</text>
</comment>
<evidence type="ECO:0000256" key="8">
    <source>
        <dbReference type="ARBA" id="ARBA00039765"/>
    </source>
</evidence>
<evidence type="ECO:0000256" key="4">
    <source>
        <dbReference type="ARBA" id="ARBA00022787"/>
    </source>
</evidence>
<dbReference type="Gene3D" id="3.40.50.1240">
    <property type="entry name" value="Phosphoglycerate mutase-like"/>
    <property type="match status" value="1"/>
</dbReference>
<comment type="catalytic activity">
    <reaction evidence="11">
        <text>O-phospho-L-seryl-[protein] + H2O = L-seryl-[protein] + phosphate</text>
        <dbReference type="Rhea" id="RHEA:20629"/>
        <dbReference type="Rhea" id="RHEA-COMP:9863"/>
        <dbReference type="Rhea" id="RHEA-COMP:11604"/>
        <dbReference type="ChEBI" id="CHEBI:15377"/>
        <dbReference type="ChEBI" id="CHEBI:29999"/>
        <dbReference type="ChEBI" id="CHEBI:43474"/>
        <dbReference type="ChEBI" id="CHEBI:83421"/>
        <dbReference type="EC" id="3.1.3.16"/>
    </reaction>
</comment>
<comment type="similarity">
    <text evidence="2">Belongs to the phosphoglycerate mutase family. BPG-dependent PGAM subfamily.</text>
</comment>
<proteinExistence type="inferred from homology"/>
<dbReference type="GO" id="GO:0005741">
    <property type="term" value="C:mitochondrial outer membrane"/>
    <property type="evidence" value="ECO:0007669"/>
    <property type="project" value="UniProtKB-SubCell"/>
</dbReference>
<evidence type="ECO:0000256" key="5">
    <source>
        <dbReference type="ARBA" id="ARBA00022801"/>
    </source>
</evidence>
<keyword evidence="4" id="KW-0472">Membrane</keyword>
<evidence type="ECO:0000313" key="14">
    <source>
        <dbReference type="Proteomes" id="UP000326759"/>
    </source>
</evidence>
<evidence type="ECO:0000256" key="6">
    <source>
        <dbReference type="ARBA" id="ARBA00037234"/>
    </source>
</evidence>
<evidence type="ECO:0000256" key="1">
    <source>
        <dbReference type="ARBA" id="ARBA00004294"/>
    </source>
</evidence>
<evidence type="ECO:0000256" key="10">
    <source>
        <dbReference type="ARBA" id="ARBA00042520"/>
    </source>
</evidence>
<dbReference type="GO" id="GO:0004722">
    <property type="term" value="F:protein serine/threonine phosphatase activity"/>
    <property type="evidence" value="ECO:0007669"/>
    <property type="project" value="UniProtKB-EC"/>
</dbReference>
<dbReference type="InterPro" id="IPR013078">
    <property type="entry name" value="His_Pase_superF_clade-1"/>
</dbReference>
<evidence type="ECO:0000256" key="11">
    <source>
        <dbReference type="ARBA" id="ARBA00047761"/>
    </source>
</evidence>
<keyword evidence="4" id="KW-1000">Mitochondrion outer membrane</keyword>
<evidence type="ECO:0000256" key="12">
    <source>
        <dbReference type="ARBA" id="ARBA00048336"/>
    </source>
</evidence>
<dbReference type="EMBL" id="SEYY01001119">
    <property type="protein sequence ID" value="KAB7505751.1"/>
    <property type="molecule type" value="Genomic_DNA"/>
</dbReference>
<dbReference type="EC" id="3.1.3.16" evidence="3"/>
<evidence type="ECO:0000256" key="2">
    <source>
        <dbReference type="ARBA" id="ARBA00006717"/>
    </source>
</evidence>
<evidence type="ECO:0000256" key="7">
    <source>
        <dbReference type="ARBA" id="ARBA00038605"/>
    </source>
</evidence>
<dbReference type="CDD" id="cd07067">
    <property type="entry name" value="HP_PGM_like"/>
    <property type="match status" value="1"/>
</dbReference>
<accession>A0A5N5TH05</accession>
<comment type="catalytic activity">
    <reaction evidence="12">
        <text>O-phospho-L-threonyl-[protein] + H2O = L-threonyl-[protein] + phosphate</text>
        <dbReference type="Rhea" id="RHEA:47004"/>
        <dbReference type="Rhea" id="RHEA-COMP:11060"/>
        <dbReference type="Rhea" id="RHEA-COMP:11605"/>
        <dbReference type="ChEBI" id="CHEBI:15377"/>
        <dbReference type="ChEBI" id="CHEBI:30013"/>
        <dbReference type="ChEBI" id="CHEBI:43474"/>
        <dbReference type="ChEBI" id="CHEBI:61977"/>
        <dbReference type="EC" id="3.1.3.16"/>
    </reaction>
</comment>
<dbReference type="OrthoDB" id="2118094at2759"/>
<reference evidence="13 14" key="1">
    <citation type="journal article" date="2019" name="PLoS Biol.">
        <title>Sex chromosomes control vertical transmission of feminizing Wolbachia symbionts in an isopod.</title>
        <authorList>
            <person name="Becking T."/>
            <person name="Chebbi M.A."/>
            <person name="Giraud I."/>
            <person name="Moumen B."/>
            <person name="Laverre T."/>
            <person name="Caubet Y."/>
            <person name="Peccoud J."/>
            <person name="Gilbert C."/>
            <person name="Cordaux R."/>
        </authorList>
    </citation>
    <scope>NUCLEOTIDE SEQUENCE [LARGE SCALE GENOMIC DNA]</scope>
    <source>
        <strain evidence="13">ANa2</strain>
        <tissue evidence="13">Whole body excluding digestive tract and cuticle</tissue>
    </source>
</reference>
<organism evidence="13 14">
    <name type="scientific">Armadillidium nasatum</name>
    <dbReference type="NCBI Taxonomy" id="96803"/>
    <lineage>
        <taxon>Eukaryota</taxon>
        <taxon>Metazoa</taxon>
        <taxon>Ecdysozoa</taxon>
        <taxon>Arthropoda</taxon>
        <taxon>Crustacea</taxon>
        <taxon>Multicrustacea</taxon>
        <taxon>Malacostraca</taxon>
        <taxon>Eumalacostraca</taxon>
        <taxon>Peracarida</taxon>
        <taxon>Isopoda</taxon>
        <taxon>Oniscidea</taxon>
        <taxon>Crinocheta</taxon>
        <taxon>Armadillidiidae</taxon>
        <taxon>Armadillidium</taxon>
    </lineage>
</organism>
<comment type="subcellular location">
    <subcellularLocation>
        <location evidence="1">Mitochondrion outer membrane</location>
    </subcellularLocation>
</comment>
<keyword evidence="5" id="KW-0378">Hydrolase</keyword>
<comment type="caution">
    <text evidence="13">The sequence shown here is derived from an EMBL/GenBank/DDBJ whole genome shotgun (WGS) entry which is preliminary data.</text>
</comment>
<dbReference type="SUPFAM" id="SSF53254">
    <property type="entry name" value="Phosphoglycerate mutase-like"/>
    <property type="match status" value="1"/>
</dbReference>
<keyword evidence="4" id="KW-0496">Mitochondrion</keyword>
<dbReference type="PANTHER" id="PTHR20935">
    <property type="entry name" value="PHOSPHOGLYCERATE MUTASE-RELATED"/>
    <property type="match status" value="1"/>
</dbReference>
<keyword evidence="14" id="KW-1185">Reference proteome</keyword>
<dbReference type="SMART" id="SM00855">
    <property type="entry name" value="PGAM"/>
    <property type="match status" value="1"/>
</dbReference>
<dbReference type="GO" id="GO:0090141">
    <property type="term" value="P:positive regulation of mitochondrial fission"/>
    <property type="evidence" value="ECO:0007669"/>
    <property type="project" value="TreeGrafter"/>
</dbReference>
<name>A0A5N5TH05_9CRUS</name>
<dbReference type="Proteomes" id="UP000326759">
    <property type="component" value="Unassembled WGS sequence"/>
</dbReference>
<evidence type="ECO:0000313" key="13">
    <source>
        <dbReference type="EMBL" id="KAB7505751.1"/>
    </source>
</evidence>
<gene>
    <name evidence="13" type="primary">pgam5</name>
    <name evidence="13" type="ORF">Anas_00581</name>
</gene>
<dbReference type="AlphaFoldDB" id="A0A5N5TH05"/>
<comment type="subunit">
    <text evidence="7">Interacts with Pk92B/ASK1.</text>
</comment>
<evidence type="ECO:0000256" key="9">
    <source>
        <dbReference type="ARBA" id="ARBA00040722"/>
    </source>
</evidence>
<evidence type="ECO:0000256" key="3">
    <source>
        <dbReference type="ARBA" id="ARBA00013081"/>
    </source>
</evidence>